<protein>
    <submittedName>
        <fullName evidence="1">Uncharacterized protein</fullName>
    </submittedName>
</protein>
<dbReference type="EMBL" id="ADBV01013057">
    <property type="protein sequence ID" value="EJW73986.1"/>
    <property type="molecule type" value="Genomic_DNA"/>
</dbReference>
<sequence length="69" mass="7954">VFSQEYICPDNMMYLDLKPCNPNERNQCPKNFACRRSRLSRSGIITNEIIHLCCDANNMTIGNCMILLI</sequence>
<accession>J9DW56</accession>
<organism evidence="1 2">
    <name type="scientific">Wuchereria bancrofti</name>
    <dbReference type="NCBI Taxonomy" id="6293"/>
    <lineage>
        <taxon>Eukaryota</taxon>
        <taxon>Metazoa</taxon>
        <taxon>Ecdysozoa</taxon>
        <taxon>Nematoda</taxon>
        <taxon>Chromadorea</taxon>
        <taxon>Rhabditida</taxon>
        <taxon>Spirurina</taxon>
        <taxon>Spiruromorpha</taxon>
        <taxon>Filarioidea</taxon>
        <taxon>Onchocercidae</taxon>
        <taxon>Wuchereria</taxon>
    </lineage>
</organism>
<proteinExistence type="predicted"/>
<evidence type="ECO:0000313" key="2">
    <source>
        <dbReference type="Proteomes" id="UP000004810"/>
    </source>
</evidence>
<name>J9DW56_WUCBA</name>
<feature type="non-terminal residue" evidence="1">
    <location>
        <position position="1"/>
    </location>
</feature>
<comment type="caution">
    <text evidence="1">The sequence shown here is derived from an EMBL/GenBank/DDBJ whole genome shotgun (WGS) entry which is preliminary data.</text>
</comment>
<reference evidence="2" key="1">
    <citation type="submission" date="2012-08" db="EMBL/GenBank/DDBJ databases">
        <title>The Genome Sequence of Wuchereria bancrofti.</title>
        <authorList>
            <person name="Nutman T.B."/>
            <person name="Fink D.L."/>
            <person name="Russ C."/>
            <person name="Young S."/>
            <person name="Zeng Q."/>
            <person name="Koehrsen M."/>
            <person name="Alvarado L."/>
            <person name="Berlin A."/>
            <person name="Chapman S.B."/>
            <person name="Chen Z."/>
            <person name="Freedman E."/>
            <person name="Gellesch M."/>
            <person name="Goldberg J."/>
            <person name="Griggs A."/>
            <person name="Gujja S."/>
            <person name="Heilman E.R."/>
            <person name="Heiman D."/>
            <person name="Hepburn T."/>
            <person name="Howarth C."/>
            <person name="Jen D."/>
            <person name="Larson L."/>
            <person name="Lewis B."/>
            <person name="Mehta T."/>
            <person name="Park D."/>
            <person name="Pearson M."/>
            <person name="Roberts A."/>
            <person name="Saif S."/>
            <person name="Shea T."/>
            <person name="Shenoy N."/>
            <person name="Sisk P."/>
            <person name="Stolte C."/>
            <person name="Sykes S."/>
            <person name="Walk T."/>
            <person name="White J."/>
            <person name="Yandava C."/>
            <person name="Haas B."/>
            <person name="Henn M.R."/>
            <person name="Nusbaum C."/>
            <person name="Birren B."/>
        </authorList>
    </citation>
    <scope>NUCLEOTIDE SEQUENCE [LARGE SCALE GENOMIC DNA]</scope>
    <source>
        <strain evidence="2">NA</strain>
    </source>
</reference>
<gene>
    <name evidence="1" type="ORF">WUBG_15105</name>
</gene>
<dbReference type="AlphaFoldDB" id="J9DW56"/>
<evidence type="ECO:0000313" key="1">
    <source>
        <dbReference type="EMBL" id="EJW73986.1"/>
    </source>
</evidence>
<dbReference type="Proteomes" id="UP000004810">
    <property type="component" value="Unassembled WGS sequence"/>
</dbReference>